<evidence type="ECO:0000256" key="3">
    <source>
        <dbReference type="ARBA" id="ARBA00022729"/>
    </source>
</evidence>
<evidence type="ECO:0000256" key="6">
    <source>
        <dbReference type="SAM" id="SignalP"/>
    </source>
</evidence>
<keyword evidence="2" id="KW-0812">Transmembrane</keyword>
<evidence type="ECO:0000313" key="9">
    <source>
        <dbReference type="Proteomes" id="UP000587991"/>
    </source>
</evidence>
<feature type="chain" id="PRO_5032842553" evidence="6">
    <location>
        <begin position="21"/>
        <end position="332"/>
    </location>
</feature>
<feature type="domain" description="Porin" evidence="7">
    <location>
        <begin position="8"/>
        <end position="317"/>
    </location>
</feature>
<comment type="caution">
    <text evidence="8">The sequence shown here is derived from an EMBL/GenBank/DDBJ whole genome shotgun (WGS) entry which is preliminary data.</text>
</comment>
<keyword evidence="1" id="KW-0813">Transport</keyword>
<protein>
    <submittedName>
        <fullName evidence="8">Porin</fullName>
    </submittedName>
</protein>
<dbReference type="PRINTS" id="PR00184">
    <property type="entry name" value="NEISSPPORIN"/>
</dbReference>
<evidence type="ECO:0000256" key="5">
    <source>
        <dbReference type="ARBA" id="ARBA00023237"/>
    </source>
</evidence>
<dbReference type="Pfam" id="PF13609">
    <property type="entry name" value="Porin_4"/>
    <property type="match status" value="1"/>
</dbReference>
<dbReference type="RefSeq" id="WP_168877789.1">
    <property type="nucleotide sequence ID" value="NZ_JABAIM010000003.1"/>
</dbReference>
<dbReference type="Proteomes" id="UP000587991">
    <property type="component" value="Unassembled WGS sequence"/>
</dbReference>
<dbReference type="GO" id="GO:0015288">
    <property type="term" value="F:porin activity"/>
    <property type="evidence" value="ECO:0007669"/>
    <property type="project" value="InterPro"/>
</dbReference>
<feature type="signal peptide" evidence="6">
    <location>
        <begin position="1"/>
        <end position="20"/>
    </location>
</feature>
<evidence type="ECO:0000259" key="7">
    <source>
        <dbReference type="Pfam" id="PF13609"/>
    </source>
</evidence>
<dbReference type="EMBL" id="JABAIM010000003">
    <property type="protein sequence ID" value="NLR76115.1"/>
    <property type="molecule type" value="Genomic_DNA"/>
</dbReference>
<name>A0A847SB35_9NEIS</name>
<keyword evidence="9" id="KW-1185">Reference proteome</keyword>
<evidence type="ECO:0000256" key="1">
    <source>
        <dbReference type="ARBA" id="ARBA00022448"/>
    </source>
</evidence>
<dbReference type="InterPro" id="IPR033900">
    <property type="entry name" value="Gram_neg_porin_domain"/>
</dbReference>
<organism evidence="8 9">
    <name type="scientific">Leeia aquatica</name>
    <dbReference type="NCBI Taxonomy" id="2725557"/>
    <lineage>
        <taxon>Bacteria</taxon>
        <taxon>Pseudomonadati</taxon>
        <taxon>Pseudomonadota</taxon>
        <taxon>Betaproteobacteria</taxon>
        <taxon>Neisseriales</taxon>
        <taxon>Leeiaceae</taxon>
        <taxon>Leeia</taxon>
    </lineage>
</organism>
<dbReference type="GO" id="GO:0016020">
    <property type="term" value="C:membrane"/>
    <property type="evidence" value="ECO:0007669"/>
    <property type="project" value="InterPro"/>
</dbReference>
<dbReference type="InterPro" id="IPR002299">
    <property type="entry name" value="Porin_Neis"/>
</dbReference>
<dbReference type="AlphaFoldDB" id="A0A847SB35"/>
<sequence length="332" mass="35617">MQKKLTVALMAAMLAPAAFADSGNVTISGYVRAGVQWRNSAASIGGDASEASVDGRGEMAFAGTEDLGNGLSAVWIVRQRFGLDGSGFDENGKTRDGTFGNDRAYVGLKGSFGQIVVGRGYDNFGDGKHDQFVVMGAGGTVGNTIASTGKTTGSGVFGRPGSTTNMVRYNTPNMSGFTGSLQWSTDENKTTTAKASTYTSLRLDYDAADWDIGGGFERKATSTGNTSTYNLTGGAKFGDFSAYAEYQRKKEPGNKTTKAFGVYAYYTIGKVDLGAFIAREKYSFNSDRRNILSLRAAYNLSKRTSAYIETMRDKVSNKDSRNRFMVGMRHAF</sequence>
<evidence type="ECO:0000313" key="8">
    <source>
        <dbReference type="EMBL" id="NLR76115.1"/>
    </source>
</evidence>
<keyword evidence="3 6" id="KW-0732">Signal</keyword>
<dbReference type="CDD" id="cd00342">
    <property type="entry name" value="gram_neg_porins"/>
    <property type="match status" value="1"/>
</dbReference>
<accession>A0A847SB35</accession>
<keyword evidence="5" id="KW-0998">Cell outer membrane</keyword>
<evidence type="ECO:0000256" key="4">
    <source>
        <dbReference type="ARBA" id="ARBA00023065"/>
    </source>
</evidence>
<dbReference type="Gene3D" id="2.40.160.10">
    <property type="entry name" value="Porin"/>
    <property type="match status" value="1"/>
</dbReference>
<proteinExistence type="predicted"/>
<reference evidence="8 9" key="1">
    <citation type="submission" date="2020-04" db="EMBL/GenBank/DDBJ databases">
        <title>Draft genome of Leeia sp. IMCC25680.</title>
        <authorList>
            <person name="Song J."/>
            <person name="Cho J.-C."/>
        </authorList>
    </citation>
    <scope>NUCLEOTIDE SEQUENCE [LARGE SCALE GENOMIC DNA]</scope>
    <source>
        <strain evidence="8 9">IMCC25680</strain>
    </source>
</reference>
<dbReference type="InterPro" id="IPR023614">
    <property type="entry name" value="Porin_dom_sf"/>
</dbReference>
<dbReference type="SUPFAM" id="SSF56935">
    <property type="entry name" value="Porins"/>
    <property type="match status" value="1"/>
</dbReference>
<evidence type="ECO:0000256" key="2">
    <source>
        <dbReference type="ARBA" id="ARBA00022692"/>
    </source>
</evidence>
<keyword evidence="4" id="KW-0406">Ion transport</keyword>
<gene>
    <name evidence="8" type="ORF">HF682_13190</name>
</gene>
<keyword evidence="5" id="KW-0472">Membrane</keyword>
<dbReference type="GO" id="GO:0006811">
    <property type="term" value="P:monoatomic ion transport"/>
    <property type="evidence" value="ECO:0007669"/>
    <property type="project" value="UniProtKB-KW"/>
</dbReference>